<protein>
    <recommendedName>
        <fullName evidence="6">Thioredoxin domain-containing protein</fullName>
    </recommendedName>
</protein>
<name>A0AAW0X3H1_CHEQU</name>
<dbReference type="AlphaFoldDB" id="A0AAW0X3H1"/>
<keyword evidence="4" id="KW-1015">Disulfide bond</keyword>
<gene>
    <name evidence="7" type="ORF">OTU49_003756</name>
</gene>
<sequence>MFSCSIRRLASYSSKRVLESSSTTCSTCARGVSTSPAVRALFNVQDEEDFTDRVLKSSTPVVVDFHAQWCGPCKLLGPRLETIIGGKGDKVHLAKVDIDDVSDLALDYGVSAVPSVLAVKDGKVVDKFVGLQEESRIEAFVNRLIGE</sequence>
<keyword evidence="8" id="KW-1185">Reference proteome</keyword>
<dbReference type="PANTHER" id="PTHR43601">
    <property type="entry name" value="THIOREDOXIN, MITOCHONDRIAL"/>
    <property type="match status" value="1"/>
</dbReference>
<keyword evidence="5" id="KW-0676">Redox-active center</keyword>
<dbReference type="CDD" id="cd02947">
    <property type="entry name" value="TRX_family"/>
    <property type="match status" value="1"/>
</dbReference>
<evidence type="ECO:0000313" key="8">
    <source>
        <dbReference type="Proteomes" id="UP001445076"/>
    </source>
</evidence>
<evidence type="ECO:0000256" key="3">
    <source>
        <dbReference type="ARBA" id="ARBA00022982"/>
    </source>
</evidence>
<comment type="caution">
    <text evidence="7">The sequence shown here is derived from an EMBL/GenBank/DDBJ whole genome shotgun (WGS) entry which is preliminary data.</text>
</comment>
<dbReference type="SUPFAM" id="SSF52833">
    <property type="entry name" value="Thioredoxin-like"/>
    <property type="match status" value="1"/>
</dbReference>
<dbReference type="FunFam" id="3.40.30.10:FF:000001">
    <property type="entry name" value="Thioredoxin"/>
    <property type="match status" value="1"/>
</dbReference>
<dbReference type="InterPro" id="IPR013766">
    <property type="entry name" value="Thioredoxin_domain"/>
</dbReference>
<dbReference type="PANTHER" id="PTHR43601:SF3">
    <property type="entry name" value="THIOREDOXIN, MITOCHONDRIAL"/>
    <property type="match status" value="1"/>
</dbReference>
<organism evidence="7 8">
    <name type="scientific">Cherax quadricarinatus</name>
    <name type="common">Australian red claw crayfish</name>
    <dbReference type="NCBI Taxonomy" id="27406"/>
    <lineage>
        <taxon>Eukaryota</taxon>
        <taxon>Metazoa</taxon>
        <taxon>Ecdysozoa</taxon>
        <taxon>Arthropoda</taxon>
        <taxon>Crustacea</taxon>
        <taxon>Multicrustacea</taxon>
        <taxon>Malacostraca</taxon>
        <taxon>Eumalacostraca</taxon>
        <taxon>Eucarida</taxon>
        <taxon>Decapoda</taxon>
        <taxon>Pleocyemata</taxon>
        <taxon>Astacidea</taxon>
        <taxon>Parastacoidea</taxon>
        <taxon>Parastacidae</taxon>
        <taxon>Cherax</taxon>
    </lineage>
</organism>
<comment type="similarity">
    <text evidence="1">Belongs to the thioredoxin family.</text>
</comment>
<dbReference type="InterPro" id="IPR005746">
    <property type="entry name" value="Thioredoxin"/>
</dbReference>
<dbReference type="Gene3D" id="3.40.30.10">
    <property type="entry name" value="Glutaredoxin"/>
    <property type="match status" value="1"/>
</dbReference>
<accession>A0AAW0X3H1</accession>
<evidence type="ECO:0000256" key="5">
    <source>
        <dbReference type="ARBA" id="ARBA00023284"/>
    </source>
</evidence>
<reference evidence="7 8" key="1">
    <citation type="journal article" date="2024" name="BMC Genomics">
        <title>Genome assembly of redclaw crayfish (Cherax quadricarinatus) provides insights into its immune adaptation and hypoxia tolerance.</title>
        <authorList>
            <person name="Liu Z."/>
            <person name="Zheng J."/>
            <person name="Li H."/>
            <person name="Fang K."/>
            <person name="Wang S."/>
            <person name="He J."/>
            <person name="Zhou D."/>
            <person name="Weng S."/>
            <person name="Chi M."/>
            <person name="Gu Z."/>
            <person name="He J."/>
            <person name="Li F."/>
            <person name="Wang M."/>
        </authorList>
    </citation>
    <scope>NUCLEOTIDE SEQUENCE [LARGE SCALE GENOMIC DNA]</scope>
    <source>
        <strain evidence="7">ZL_2023a</strain>
    </source>
</reference>
<proteinExistence type="inferred from homology"/>
<evidence type="ECO:0000256" key="2">
    <source>
        <dbReference type="ARBA" id="ARBA00022448"/>
    </source>
</evidence>
<dbReference type="Pfam" id="PF00085">
    <property type="entry name" value="Thioredoxin"/>
    <property type="match status" value="1"/>
</dbReference>
<keyword evidence="3" id="KW-0249">Electron transport</keyword>
<dbReference type="InterPro" id="IPR036249">
    <property type="entry name" value="Thioredoxin-like_sf"/>
</dbReference>
<evidence type="ECO:0000256" key="1">
    <source>
        <dbReference type="ARBA" id="ARBA00008987"/>
    </source>
</evidence>
<dbReference type="EMBL" id="JARKIK010000038">
    <property type="protein sequence ID" value="KAK8738947.1"/>
    <property type="molecule type" value="Genomic_DNA"/>
</dbReference>
<evidence type="ECO:0000313" key="7">
    <source>
        <dbReference type="EMBL" id="KAK8738947.1"/>
    </source>
</evidence>
<dbReference type="Proteomes" id="UP001445076">
    <property type="component" value="Unassembled WGS sequence"/>
</dbReference>
<dbReference type="GO" id="GO:0015035">
    <property type="term" value="F:protein-disulfide reductase activity"/>
    <property type="evidence" value="ECO:0007669"/>
    <property type="project" value="InterPro"/>
</dbReference>
<evidence type="ECO:0000256" key="4">
    <source>
        <dbReference type="ARBA" id="ARBA00023157"/>
    </source>
</evidence>
<feature type="domain" description="Thioredoxin" evidence="6">
    <location>
        <begin position="29"/>
        <end position="146"/>
    </location>
</feature>
<dbReference type="GO" id="GO:0045454">
    <property type="term" value="P:cell redox homeostasis"/>
    <property type="evidence" value="ECO:0007669"/>
    <property type="project" value="TreeGrafter"/>
</dbReference>
<dbReference type="PROSITE" id="PS00194">
    <property type="entry name" value="THIOREDOXIN_1"/>
    <property type="match status" value="1"/>
</dbReference>
<dbReference type="PROSITE" id="PS51352">
    <property type="entry name" value="THIOREDOXIN_2"/>
    <property type="match status" value="1"/>
</dbReference>
<dbReference type="InterPro" id="IPR017937">
    <property type="entry name" value="Thioredoxin_CS"/>
</dbReference>
<dbReference type="GO" id="GO:0005739">
    <property type="term" value="C:mitochondrion"/>
    <property type="evidence" value="ECO:0007669"/>
    <property type="project" value="TreeGrafter"/>
</dbReference>
<keyword evidence="2" id="KW-0813">Transport</keyword>
<dbReference type="NCBIfam" id="TIGR01068">
    <property type="entry name" value="thioredoxin"/>
    <property type="match status" value="1"/>
</dbReference>
<evidence type="ECO:0000259" key="6">
    <source>
        <dbReference type="PROSITE" id="PS51352"/>
    </source>
</evidence>
<dbReference type="PRINTS" id="PR00421">
    <property type="entry name" value="THIOREDOXIN"/>
</dbReference>